<organism evidence="2">
    <name type="scientific">marine sediment metagenome</name>
    <dbReference type="NCBI Taxonomy" id="412755"/>
    <lineage>
        <taxon>unclassified sequences</taxon>
        <taxon>metagenomes</taxon>
        <taxon>ecological metagenomes</taxon>
    </lineage>
</organism>
<gene>
    <name evidence="2" type="ORF">LCGC14_0885560</name>
</gene>
<accession>A0A0F9P5M5</accession>
<name>A0A0F9P5M5_9ZZZZ</name>
<comment type="caution">
    <text evidence="2">The sequence shown here is derived from an EMBL/GenBank/DDBJ whole genome shotgun (WGS) entry which is preliminary data.</text>
</comment>
<dbReference type="EMBL" id="LAZR01002808">
    <property type="protein sequence ID" value="KKN25349.1"/>
    <property type="molecule type" value="Genomic_DNA"/>
</dbReference>
<feature type="compositionally biased region" description="Basic and acidic residues" evidence="1">
    <location>
        <begin position="175"/>
        <end position="190"/>
    </location>
</feature>
<dbReference type="AlphaFoldDB" id="A0A0F9P5M5"/>
<feature type="region of interest" description="Disordered" evidence="1">
    <location>
        <begin position="175"/>
        <end position="197"/>
    </location>
</feature>
<evidence type="ECO:0000313" key="2">
    <source>
        <dbReference type="EMBL" id="KKN25349.1"/>
    </source>
</evidence>
<protein>
    <submittedName>
        <fullName evidence="2">Uncharacterized protein</fullName>
    </submittedName>
</protein>
<sequence length="326" mass="38051">MVNELERKLNTEINNNTELTREFNRRRVADIKKIYEILRAIVDWTEIQKLKDLIKNHKDGEKSGEVLRQHSVVNQQIKAEERFDSVPDSKHTYKLGLIRYKNSELIEYIPSDFIIKSIKEYTIKNEIFTLYGYIYPQSLTIKAKPKLPNPLDVYSTGLEVGMKIGKQLGSEKDGVTLSKEKSRKELRETNSKPPSIASSASHTVELVRCADCDNIDYTYCKKFQETIKGREKFVKRKRPICFKPKEVAEEKEPTDAGFVVVEKFIPPRGITCKDCMRMGNNEQKIEKEDLEWLFIKLGDYMHSKTVELTTEDIDKRLILMKKYEKL</sequence>
<evidence type="ECO:0000256" key="1">
    <source>
        <dbReference type="SAM" id="MobiDB-lite"/>
    </source>
</evidence>
<reference evidence="2" key="1">
    <citation type="journal article" date="2015" name="Nature">
        <title>Complex archaea that bridge the gap between prokaryotes and eukaryotes.</title>
        <authorList>
            <person name="Spang A."/>
            <person name="Saw J.H."/>
            <person name="Jorgensen S.L."/>
            <person name="Zaremba-Niedzwiedzka K."/>
            <person name="Martijn J."/>
            <person name="Lind A.E."/>
            <person name="van Eijk R."/>
            <person name="Schleper C."/>
            <person name="Guy L."/>
            <person name="Ettema T.J."/>
        </authorList>
    </citation>
    <scope>NUCLEOTIDE SEQUENCE</scope>
</reference>
<proteinExistence type="predicted"/>